<dbReference type="RefSeq" id="WP_069929627.1">
    <property type="nucleotide sequence ID" value="NZ_MEHI01000001.1"/>
</dbReference>
<feature type="domain" description="VOC" evidence="1">
    <location>
        <begin position="139"/>
        <end position="254"/>
    </location>
</feature>
<dbReference type="Gene3D" id="3.10.180.10">
    <property type="entry name" value="2,3-Dihydroxybiphenyl 1,2-Dioxygenase, domain 1"/>
    <property type="match status" value="2"/>
</dbReference>
<name>A0A1E5PE07_9ACTN</name>
<comment type="caution">
    <text evidence="2">The sequence shown here is derived from an EMBL/GenBank/DDBJ whole genome shotgun (WGS) entry which is preliminary data.</text>
</comment>
<dbReference type="SUPFAM" id="SSF54593">
    <property type="entry name" value="Glyoxalase/Bleomycin resistance protein/Dihydroxybiphenyl dioxygenase"/>
    <property type="match status" value="1"/>
</dbReference>
<dbReference type="InterPro" id="IPR004360">
    <property type="entry name" value="Glyas_Fos-R_dOase_dom"/>
</dbReference>
<dbReference type="STRING" id="285458.BGM19_08810"/>
<dbReference type="PANTHER" id="PTHR33993">
    <property type="entry name" value="GLYOXALASE-RELATED"/>
    <property type="match status" value="1"/>
</dbReference>
<dbReference type="CDD" id="cd07247">
    <property type="entry name" value="SgaA_N_like"/>
    <property type="match status" value="1"/>
</dbReference>
<dbReference type="AlphaFoldDB" id="A0A1E5PE07"/>
<sequence length="260" mass="27642">MSHVDSNQPESTPTWIDLDVPDLDRAKEFYSALFGWDFETDAEATGTAGHTTCLLRGRAVAGFRPPSAPDPAPGFWRMYFATQDCDATAKRVTDAGGTLTQGPVEFGDRARIALASDAVGAGFGLWQGRTLPGCLIVNEPGSLVRNDLTTPEPGRARDFYTSLFGFTLDGNEDLPGFDFTFLRRPDGHEIGGIFGDPSAAASVWQTTFEVADTDALVERAVAAGGTAGAPADSPYGRFAEITDPFGTAFSVIARPPAQPE</sequence>
<feature type="domain" description="VOC" evidence="1">
    <location>
        <begin position="12"/>
        <end position="128"/>
    </location>
</feature>
<reference evidence="2 3" key="1">
    <citation type="submission" date="2016-08" db="EMBL/GenBank/DDBJ databases">
        <title>Complete genome sequence of Streptomyces agglomeratus strain 6-3-2, a novel anti-MRSA actinomycete isolated from Wuli of Tebit, China.</title>
        <authorList>
            <person name="Chen X."/>
        </authorList>
    </citation>
    <scope>NUCLEOTIDE SEQUENCE [LARGE SCALE GENOMIC DNA]</scope>
    <source>
        <strain evidence="2 3">6-3-2</strain>
    </source>
</reference>
<evidence type="ECO:0000313" key="3">
    <source>
        <dbReference type="Proteomes" id="UP000095759"/>
    </source>
</evidence>
<proteinExistence type="predicted"/>
<evidence type="ECO:0000259" key="1">
    <source>
        <dbReference type="PROSITE" id="PS51819"/>
    </source>
</evidence>
<gene>
    <name evidence="2" type="ORF">AS594_28070</name>
</gene>
<accession>A0A1E5PE07</accession>
<dbReference type="InterPro" id="IPR052164">
    <property type="entry name" value="Anthracycline_SecMetBiosynth"/>
</dbReference>
<dbReference type="Proteomes" id="UP000095759">
    <property type="component" value="Unassembled WGS sequence"/>
</dbReference>
<dbReference type="InterPro" id="IPR037523">
    <property type="entry name" value="VOC_core"/>
</dbReference>
<protein>
    <submittedName>
        <fullName evidence="2">Glyoxalase</fullName>
    </submittedName>
</protein>
<dbReference type="InterPro" id="IPR029068">
    <property type="entry name" value="Glyas_Bleomycin-R_OHBP_Dase"/>
</dbReference>
<organism evidence="2 3">
    <name type="scientific">Streptomyces agglomeratus</name>
    <dbReference type="NCBI Taxonomy" id="285458"/>
    <lineage>
        <taxon>Bacteria</taxon>
        <taxon>Bacillati</taxon>
        <taxon>Actinomycetota</taxon>
        <taxon>Actinomycetes</taxon>
        <taxon>Kitasatosporales</taxon>
        <taxon>Streptomycetaceae</taxon>
        <taxon>Streptomyces</taxon>
    </lineage>
</organism>
<dbReference type="PROSITE" id="PS51819">
    <property type="entry name" value="VOC"/>
    <property type="match status" value="2"/>
</dbReference>
<dbReference type="OrthoDB" id="9793039at2"/>
<dbReference type="EMBL" id="MEHJ01000001">
    <property type="protein sequence ID" value="OEJ27769.1"/>
    <property type="molecule type" value="Genomic_DNA"/>
</dbReference>
<keyword evidence="3" id="KW-1185">Reference proteome</keyword>
<dbReference type="Pfam" id="PF00903">
    <property type="entry name" value="Glyoxalase"/>
    <property type="match status" value="2"/>
</dbReference>
<dbReference type="PANTHER" id="PTHR33993:SF14">
    <property type="entry name" value="GB|AAF24581.1"/>
    <property type="match status" value="1"/>
</dbReference>
<evidence type="ECO:0000313" key="2">
    <source>
        <dbReference type="EMBL" id="OEJ27769.1"/>
    </source>
</evidence>